<dbReference type="EMBL" id="KQ982639">
    <property type="protein sequence ID" value="KYQ53265.1"/>
    <property type="molecule type" value="Genomic_DNA"/>
</dbReference>
<proteinExistence type="predicted"/>
<evidence type="ECO:0000313" key="3">
    <source>
        <dbReference type="Proteomes" id="UP000075809"/>
    </source>
</evidence>
<accession>A0A151X010</accession>
<feature type="compositionally biased region" description="Basic and acidic residues" evidence="1">
    <location>
        <begin position="76"/>
        <end position="137"/>
    </location>
</feature>
<organism evidence="2 3">
    <name type="scientific">Mycetomoellerius zeteki</name>
    <dbReference type="NCBI Taxonomy" id="64791"/>
    <lineage>
        <taxon>Eukaryota</taxon>
        <taxon>Metazoa</taxon>
        <taxon>Ecdysozoa</taxon>
        <taxon>Arthropoda</taxon>
        <taxon>Hexapoda</taxon>
        <taxon>Insecta</taxon>
        <taxon>Pterygota</taxon>
        <taxon>Neoptera</taxon>
        <taxon>Endopterygota</taxon>
        <taxon>Hymenoptera</taxon>
        <taxon>Apocrita</taxon>
        <taxon>Aculeata</taxon>
        <taxon>Formicoidea</taxon>
        <taxon>Formicidae</taxon>
        <taxon>Myrmicinae</taxon>
        <taxon>Mycetomoellerius</taxon>
    </lineage>
</organism>
<feature type="non-terminal residue" evidence="2">
    <location>
        <position position="1"/>
    </location>
</feature>
<protein>
    <submittedName>
        <fullName evidence="2">Uncharacterized protein</fullName>
    </submittedName>
</protein>
<gene>
    <name evidence="2" type="ORF">ALC60_07606</name>
</gene>
<keyword evidence="3" id="KW-1185">Reference proteome</keyword>
<dbReference type="Proteomes" id="UP000075809">
    <property type="component" value="Unassembled WGS sequence"/>
</dbReference>
<evidence type="ECO:0000313" key="2">
    <source>
        <dbReference type="EMBL" id="KYQ53265.1"/>
    </source>
</evidence>
<sequence>HRVDSIGMTEIVYCASSINPPPSPISSRIHPASQGSCSRRNMSQEIIVELANASRRDATLEETYEAGGTRIATMEKGTRRQRSVEREGRQVRRRTKAENDGLQKDDREKKNEERRKGGEKERRKGERGATVYKERVQTRQLRTRPKTAIKSRDKQTTNPFCRPSRGPATIVLTIVGTPSRDFSAGTADEGSSSLFLRRHYHHRCRCPSLPRALSQPTLSGFASGFFVEIRLAFDLGGRERRTDMVVPVWSRRAAESSGSTGFSKGARVRAPRARITCQSYRDLKQLSSRPASLYPVTMLPPTIGRATFCHVAVNH</sequence>
<name>A0A151X010_9HYME</name>
<dbReference type="AlphaFoldDB" id="A0A151X010"/>
<feature type="region of interest" description="Disordered" evidence="1">
    <location>
        <begin position="66"/>
        <end position="141"/>
    </location>
</feature>
<evidence type="ECO:0000256" key="1">
    <source>
        <dbReference type="SAM" id="MobiDB-lite"/>
    </source>
</evidence>
<reference evidence="2 3" key="1">
    <citation type="submission" date="2015-09" db="EMBL/GenBank/DDBJ databases">
        <title>Trachymyrmex zeteki WGS genome.</title>
        <authorList>
            <person name="Nygaard S."/>
            <person name="Hu H."/>
            <person name="Boomsma J."/>
            <person name="Zhang G."/>
        </authorList>
    </citation>
    <scope>NUCLEOTIDE SEQUENCE [LARGE SCALE GENOMIC DNA]</scope>
    <source>
        <strain evidence="2">Tzet28-1</strain>
        <tissue evidence="2">Whole body</tissue>
    </source>
</reference>